<proteinExistence type="predicted"/>
<name>A0A2N6LH33_9CYAN</name>
<dbReference type="Proteomes" id="UP000235081">
    <property type="component" value="Unassembled WGS sequence"/>
</dbReference>
<organism evidence="1 2">
    <name type="scientific">Fischerella thermalis CCMEE 5318</name>
    <dbReference type="NCBI Taxonomy" id="2019666"/>
    <lineage>
        <taxon>Bacteria</taxon>
        <taxon>Bacillati</taxon>
        <taxon>Cyanobacteriota</taxon>
        <taxon>Cyanophyceae</taxon>
        <taxon>Nostocales</taxon>
        <taxon>Hapalosiphonaceae</taxon>
        <taxon>Fischerella</taxon>
    </lineage>
</organism>
<feature type="non-terminal residue" evidence="1">
    <location>
        <position position="1"/>
    </location>
</feature>
<evidence type="ECO:0000313" key="1">
    <source>
        <dbReference type="EMBL" id="PMB23311.1"/>
    </source>
</evidence>
<dbReference type="RefSeq" id="WP_219724686.1">
    <property type="nucleotide sequence ID" value="NZ_NMQE01000293.1"/>
</dbReference>
<reference evidence="1 2" key="1">
    <citation type="submission" date="2017-07" db="EMBL/GenBank/DDBJ databases">
        <title>Genomes of Fischerella (Mastigocladus) sp. strains.</title>
        <authorList>
            <person name="Miller S.R."/>
        </authorList>
    </citation>
    <scope>NUCLEOTIDE SEQUENCE [LARGE SCALE GENOMIC DNA]</scope>
    <source>
        <strain evidence="1 2">CCMEE 5318</strain>
    </source>
</reference>
<dbReference type="AlphaFoldDB" id="A0A2N6LH33"/>
<comment type="caution">
    <text evidence="1">The sequence shown here is derived from an EMBL/GenBank/DDBJ whole genome shotgun (WGS) entry which is preliminary data.</text>
</comment>
<protein>
    <submittedName>
        <fullName evidence="1">Uncharacterized protein</fullName>
    </submittedName>
</protein>
<gene>
    <name evidence="1" type="ORF">CEN46_10510</name>
</gene>
<sequence>LVYYIRLVAFVYTNFDIPKQQTFIIVLARSNFAKFKNLDILVATKTQRNTESTTEGCRVFFRYESMQGCN</sequence>
<dbReference type="EMBL" id="NMQE01000293">
    <property type="protein sequence ID" value="PMB23311.1"/>
    <property type="molecule type" value="Genomic_DNA"/>
</dbReference>
<evidence type="ECO:0000313" key="2">
    <source>
        <dbReference type="Proteomes" id="UP000235081"/>
    </source>
</evidence>
<accession>A0A2N6LH33</accession>